<feature type="transmembrane region" description="Helical" evidence="2">
    <location>
        <begin position="100"/>
        <end position="119"/>
    </location>
</feature>
<sequence length="248" mass="27667">MAEEVPEQVAAPAEEPAPVQAEEPAPAPAAEPAPVEDDVPMGACPLLKFKPNDFLRPLQAYEQYVFNLEGMLFWRRPIPMVILLVLVESFFIFVKCSNLSTFAVVFLLIALRYLAEIVYKQFGATLGPILFPPIDEGKPEETNRIYPLLPMCQRGSYLCSVIYNKIKEIKAALSQPTTKTTLYAAGVASAGFLFFWVVGTFWFNFVLVNLVLLAPGIVMHPQVFPYCEPYILKFAGSIGCPYCKPKFD</sequence>
<keyword evidence="2" id="KW-1133">Transmembrane helix</keyword>
<proteinExistence type="predicted"/>
<keyword evidence="2" id="KW-0812">Transmembrane</keyword>
<dbReference type="AlphaFoldDB" id="A0A1J4KBJ9"/>
<feature type="region of interest" description="Disordered" evidence="1">
    <location>
        <begin position="1"/>
        <end position="35"/>
    </location>
</feature>
<organism evidence="3 4">
    <name type="scientific">Tritrichomonas foetus</name>
    <dbReference type="NCBI Taxonomy" id="1144522"/>
    <lineage>
        <taxon>Eukaryota</taxon>
        <taxon>Metamonada</taxon>
        <taxon>Parabasalia</taxon>
        <taxon>Tritrichomonadida</taxon>
        <taxon>Tritrichomonadidae</taxon>
        <taxon>Tritrichomonas</taxon>
    </lineage>
</organism>
<feature type="transmembrane region" description="Helical" evidence="2">
    <location>
        <begin position="182"/>
        <end position="203"/>
    </location>
</feature>
<feature type="compositionally biased region" description="Low complexity" evidence="1">
    <location>
        <begin position="7"/>
        <end position="24"/>
    </location>
</feature>
<dbReference type="EMBL" id="MLAK01000706">
    <property type="protein sequence ID" value="OHT07062.1"/>
    <property type="molecule type" value="Genomic_DNA"/>
</dbReference>
<comment type="caution">
    <text evidence="3">The sequence shown here is derived from an EMBL/GenBank/DDBJ whole genome shotgun (WGS) entry which is preliminary data.</text>
</comment>
<dbReference type="Proteomes" id="UP000179807">
    <property type="component" value="Unassembled WGS sequence"/>
</dbReference>
<dbReference type="GeneID" id="94838620"/>
<gene>
    <name evidence="3" type="ORF">TRFO_24714</name>
</gene>
<dbReference type="RefSeq" id="XP_068360198.1">
    <property type="nucleotide sequence ID" value="XM_068503916.1"/>
</dbReference>
<dbReference type="OrthoDB" id="10529135at2759"/>
<dbReference type="VEuPathDB" id="TrichDB:TRFO_24714"/>
<accession>A0A1J4KBJ9</accession>
<evidence type="ECO:0000256" key="2">
    <source>
        <dbReference type="SAM" id="Phobius"/>
    </source>
</evidence>
<keyword evidence="4" id="KW-1185">Reference proteome</keyword>
<evidence type="ECO:0000313" key="4">
    <source>
        <dbReference type="Proteomes" id="UP000179807"/>
    </source>
</evidence>
<name>A0A1J4KBJ9_9EUKA</name>
<reference evidence="3" key="1">
    <citation type="submission" date="2016-10" db="EMBL/GenBank/DDBJ databases">
        <authorList>
            <person name="Benchimol M."/>
            <person name="Almeida L.G."/>
            <person name="Vasconcelos A.T."/>
            <person name="Perreira-Neves A."/>
            <person name="Rosa I.A."/>
            <person name="Tasca T."/>
            <person name="Bogo M.R."/>
            <person name="de Souza W."/>
        </authorList>
    </citation>
    <scope>NUCLEOTIDE SEQUENCE [LARGE SCALE GENOMIC DNA]</scope>
    <source>
        <strain evidence="3">K</strain>
    </source>
</reference>
<evidence type="ECO:0000256" key="1">
    <source>
        <dbReference type="SAM" id="MobiDB-lite"/>
    </source>
</evidence>
<evidence type="ECO:0000313" key="3">
    <source>
        <dbReference type="EMBL" id="OHT07062.1"/>
    </source>
</evidence>
<keyword evidence="2" id="KW-0472">Membrane</keyword>
<protein>
    <submittedName>
        <fullName evidence="3">Uncharacterized protein</fullName>
    </submittedName>
</protein>
<feature type="transmembrane region" description="Helical" evidence="2">
    <location>
        <begin position="77"/>
        <end position="94"/>
    </location>
</feature>